<dbReference type="Gene3D" id="1.10.287.110">
    <property type="entry name" value="DnaJ domain"/>
    <property type="match status" value="1"/>
</dbReference>
<name>A0A8K0NY38_LADFU</name>
<organism evidence="2 3">
    <name type="scientific">Ladona fulva</name>
    <name type="common">Scarce chaser dragonfly</name>
    <name type="synonym">Libellula fulva</name>
    <dbReference type="NCBI Taxonomy" id="123851"/>
    <lineage>
        <taxon>Eukaryota</taxon>
        <taxon>Metazoa</taxon>
        <taxon>Ecdysozoa</taxon>
        <taxon>Arthropoda</taxon>
        <taxon>Hexapoda</taxon>
        <taxon>Insecta</taxon>
        <taxon>Pterygota</taxon>
        <taxon>Palaeoptera</taxon>
        <taxon>Odonata</taxon>
        <taxon>Epiprocta</taxon>
        <taxon>Anisoptera</taxon>
        <taxon>Libelluloidea</taxon>
        <taxon>Libellulidae</taxon>
        <taxon>Ladona</taxon>
    </lineage>
</organism>
<protein>
    <recommendedName>
        <fullName evidence="1">J domain-containing protein</fullName>
    </recommendedName>
</protein>
<dbReference type="Pfam" id="PF00226">
    <property type="entry name" value="DnaJ"/>
    <property type="match status" value="1"/>
</dbReference>
<dbReference type="InterPro" id="IPR001623">
    <property type="entry name" value="DnaJ_domain"/>
</dbReference>
<dbReference type="CDD" id="cd06257">
    <property type="entry name" value="DnaJ"/>
    <property type="match status" value="1"/>
</dbReference>
<feature type="domain" description="J" evidence="1">
    <location>
        <begin position="145"/>
        <end position="235"/>
    </location>
</feature>
<dbReference type="GO" id="GO:0006898">
    <property type="term" value="P:receptor-mediated endocytosis"/>
    <property type="evidence" value="ECO:0007669"/>
    <property type="project" value="TreeGrafter"/>
</dbReference>
<reference evidence="2" key="2">
    <citation type="submission" date="2017-10" db="EMBL/GenBank/DDBJ databases">
        <title>Ladona fulva Genome sequencing and assembly.</title>
        <authorList>
            <person name="Murali S."/>
            <person name="Richards S."/>
            <person name="Bandaranaike D."/>
            <person name="Bellair M."/>
            <person name="Blankenburg K."/>
            <person name="Chao H."/>
            <person name="Dinh H."/>
            <person name="Doddapaneni H."/>
            <person name="Dugan-Rocha S."/>
            <person name="Elkadiri S."/>
            <person name="Gnanaolivu R."/>
            <person name="Hernandez B."/>
            <person name="Skinner E."/>
            <person name="Javaid M."/>
            <person name="Lee S."/>
            <person name="Li M."/>
            <person name="Ming W."/>
            <person name="Munidasa M."/>
            <person name="Muniz J."/>
            <person name="Nguyen L."/>
            <person name="Hughes D."/>
            <person name="Osuji N."/>
            <person name="Pu L.-L."/>
            <person name="Puazo M."/>
            <person name="Qu C."/>
            <person name="Quiroz J."/>
            <person name="Raj R."/>
            <person name="Weissenberger G."/>
            <person name="Xin Y."/>
            <person name="Zou X."/>
            <person name="Han Y."/>
            <person name="Worley K."/>
            <person name="Muzny D."/>
            <person name="Gibbs R."/>
        </authorList>
    </citation>
    <scope>NUCLEOTIDE SEQUENCE</scope>
    <source>
        <strain evidence="2">Sampled in the wild</strain>
    </source>
</reference>
<proteinExistence type="predicted"/>
<accession>A0A8K0NY38</accession>
<dbReference type="Proteomes" id="UP000792457">
    <property type="component" value="Unassembled WGS sequence"/>
</dbReference>
<evidence type="ECO:0000313" key="3">
    <source>
        <dbReference type="Proteomes" id="UP000792457"/>
    </source>
</evidence>
<dbReference type="PROSITE" id="PS50076">
    <property type="entry name" value="DNAJ_2"/>
    <property type="match status" value="1"/>
</dbReference>
<dbReference type="AlphaFoldDB" id="A0A8K0NY38"/>
<dbReference type="PANTHER" id="PTHR36983:SF2">
    <property type="entry name" value="DNAJ HOMOLOG SUBFAMILY C MEMBER 13"/>
    <property type="match status" value="1"/>
</dbReference>
<comment type="caution">
    <text evidence="2">The sequence shown here is derived from an EMBL/GenBank/DDBJ whole genome shotgun (WGS) entry which is preliminary data.</text>
</comment>
<keyword evidence="3" id="KW-1185">Reference proteome</keyword>
<dbReference type="PANTHER" id="PTHR36983">
    <property type="entry name" value="DNAJ HOMOLOG SUBFAMILY C MEMBER 13"/>
    <property type="match status" value="1"/>
</dbReference>
<dbReference type="InterPro" id="IPR044978">
    <property type="entry name" value="GRV2/DNAJC13"/>
</dbReference>
<dbReference type="InterPro" id="IPR036869">
    <property type="entry name" value="J_dom_sf"/>
</dbReference>
<evidence type="ECO:0000313" key="2">
    <source>
        <dbReference type="EMBL" id="KAG8226296.1"/>
    </source>
</evidence>
<dbReference type="OrthoDB" id="69656at2759"/>
<dbReference type="GO" id="GO:0010008">
    <property type="term" value="C:endosome membrane"/>
    <property type="evidence" value="ECO:0007669"/>
    <property type="project" value="TreeGrafter"/>
</dbReference>
<evidence type="ECO:0000259" key="1">
    <source>
        <dbReference type="PROSITE" id="PS50076"/>
    </source>
</evidence>
<sequence length="402" mass="45972">MDPAWPRGGSMLGQVLPEAMVSYLENHGPEKFAEIFLGEFDTPEAIWNAEMRRMMIERIAAHVADFTPRLRSNIRAQYNYCAIPAVRYPQLEQELFCGIYYLRHLCDTTRFPDWPIGRPVDLLREILEAWRTEVEKKPPSMSISEAYKTLGLGNHVGKGKEKENDEISGVSLKPHDEATIRKAYYRLAAKYHPDKNPDGRGKVSLDLLLILCMQHYFDQFEAVNQAYEFLCSRSAWSASDGPNPNNIVLILKAQSILFERYTEELHPYKYAGYPQLIKTIRIETTDERLFCKEIPLLAAATELAYHTLQCSAINAEELRRERGLDALLEAFSRCVSVIGDSTKPSEVAVQVCHNAVRCFAVAARFQACRDKMVEMTGLVPDLCRVLRFKVCSKVKITIFFRF</sequence>
<gene>
    <name evidence="2" type="ORF">J437_LFUL002735</name>
</gene>
<dbReference type="EMBL" id="KZ308274">
    <property type="protein sequence ID" value="KAG8226296.1"/>
    <property type="molecule type" value="Genomic_DNA"/>
</dbReference>
<reference evidence="2" key="1">
    <citation type="submission" date="2013-04" db="EMBL/GenBank/DDBJ databases">
        <authorList>
            <person name="Qu J."/>
            <person name="Murali S.C."/>
            <person name="Bandaranaike D."/>
            <person name="Bellair M."/>
            <person name="Blankenburg K."/>
            <person name="Chao H."/>
            <person name="Dinh H."/>
            <person name="Doddapaneni H."/>
            <person name="Downs B."/>
            <person name="Dugan-Rocha S."/>
            <person name="Elkadiri S."/>
            <person name="Gnanaolivu R.D."/>
            <person name="Hernandez B."/>
            <person name="Javaid M."/>
            <person name="Jayaseelan J.C."/>
            <person name="Lee S."/>
            <person name="Li M."/>
            <person name="Ming W."/>
            <person name="Munidasa M."/>
            <person name="Muniz J."/>
            <person name="Nguyen L."/>
            <person name="Ongeri F."/>
            <person name="Osuji N."/>
            <person name="Pu L.-L."/>
            <person name="Puazo M."/>
            <person name="Qu C."/>
            <person name="Quiroz J."/>
            <person name="Raj R."/>
            <person name="Weissenberger G."/>
            <person name="Xin Y."/>
            <person name="Zou X."/>
            <person name="Han Y."/>
            <person name="Richards S."/>
            <person name="Worley K."/>
            <person name="Muzny D."/>
            <person name="Gibbs R."/>
        </authorList>
    </citation>
    <scope>NUCLEOTIDE SEQUENCE</scope>
    <source>
        <strain evidence="2">Sampled in the wild</strain>
    </source>
</reference>
<dbReference type="SMART" id="SM00271">
    <property type="entry name" value="DnaJ"/>
    <property type="match status" value="1"/>
</dbReference>
<dbReference type="SUPFAM" id="SSF46565">
    <property type="entry name" value="Chaperone J-domain"/>
    <property type="match status" value="1"/>
</dbReference>
<dbReference type="GO" id="GO:2000641">
    <property type="term" value="P:regulation of early endosome to late endosome transport"/>
    <property type="evidence" value="ECO:0007669"/>
    <property type="project" value="InterPro"/>
</dbReference>
<dbReference type="GO" id="GO:0007032">
    <property type="term" value="P:endosome organization"/>
    <property type="evidence" value="ECO:0007669"/>
    <property type="project" value="InterPro"/>
</dbReference>